<dbReference type="Gene3D" id="2.130.10.10">
    <property type="entry name" value="YVTN repeat-like/Quinoprotein amine dehydrogenase"/>
    <property type="match status" value="3"/>
</dbReference>
<evidence type="ECO:0000313" key="12">
    <source>
        <dbReference type="Proteomes" id="UP001236663"/>
    </source>
</evidence>
<name>A0ABT8CDV7_9BACT</name>
<dbReference type="Pfam" id="PF07494">
    <property type="entry name" value="Reg_prop"/>
    <property type="match status" value="4"/>
</dbReference>
<reference evidence="12" key="1">
    <citation type="journal article" date="2019" name="Int. J. Syst. Evol. Microbiol.">
        <title>The Global Catalogue of Microorganisms (GCM) 10K type strain sequencing project: providing services to taxonomists for standard genome sequencing and annotation.</title>
        <authorList>
            <consortium name="The Broad Institute Genomics Platform"/>
            <consortium name="The Broad Institute Genome Sequencing Center for Infectious Disease"/>
            <person name="Wu L."/>
            <person name="Ma J."/>
        </authorList>
    </citation>
    <scope>NUCLEOTIDE SEQUENCE [LARGE SCALE GENOMIC DNA]</scope>
    <source>
        <strain evidence="12">CECT 7706</strain>
    </source>
</reference>
<dbReference type="SMART" id="SM00448">
    <property type="entry name" value="REC"/>
    <property type="match status" value="1"/>
</dbReference>
<dbReference type="PANTHER" id="PTHR43547">
    <property type="entry name" value="TWO-COMPONENT HISTIDINE KINASE"/>
    <property type="match status" value="1"/>
</dbReference>
<dbReference type="InterPro" id="IPR003661">
    <property type="entry name" value="HisK_dim/P_dom"/>
</dbReference>
<dbReference type="InterPro" id="IPR013783">
    <property type="entry name" value="Ig-like_fold"/>
</dbReference>
<dbReference type="Pfam" id="PF12833">
    <property type="entry name" value="HTH_18"/>
    <property type="match status" value="1"/>
</dbReference>
<keyword evidence="12" id="KW-1185">Reference proteome</keyword>
<dbReference type="Pfam" id="PF07495">
    <property type="entry name" value="Y_Y_Y"/>
    <property type="match status" value="1"/>
</dbReference>
<dbReference type="PANTHER" id="PTHR43547:SF2">
    <property type="entry name" value="HYBRID SIGNAL TRANSDUCTION HISTIDINE KINASE C"/>
    <property type="match status" value="1"/>
</dbReference>
<dbReference type="InterPro" id="IPR011123">
    <property type="entry name" value="Y_Y_Y"/>
</dbReference>
<keyword evidence="4" id="KW-0805">Transcription regulation</keyword>
<dbReference type="Gene3D" id="3.40.50.2300">
    <property type="match status" value="1"/>
</dbReference>
<dbReference type="EMBL" id="JAUFQS010000047">
    <property type="protein sequence ID" value="MDN3690656.1"/>
    <property type="molecule type" value="Genomic_DNA"/>
</dbReference>
<dbReference type="PRINTS" id="PR00344">
    <property type="entry name" value="BCTRLSENSOR"/>
</dbReference>
<keyword evidence="7" id="KW-0812">Transmembrane</keyword>
<dbReference type="InterPro" id="IPR003594">
    <property type="entry name" value="HATPase_dom"/>
</dbReference>
<dbReference type="Pfam" id="PF00512">
    <property type="entry name" value="HisKA"/>
    <property type="match status" value="1"/>
</dbReference>
<dbReference type="InterPro" id="IPR018060">
    <property type="entry name" value="HTH_AraC"/>
</dbReference>
<evidence type="ECO:0000256" key="4">
    <source>
        <dbReference type="ARBA" id="ARBA00023015"/>
    </source>
</evidence>
<sequence>MNKGFLLLRICFGFLLISELNAQDRYSFKFKKLETDKNLSSGNVQAIFQDKDGYMWLGTNNGLNRFDGSRIKNFFADERDSSTISSHSIYKIFQGPEGNVWFKDFDKIVNVYLKDKGIFERDMDKISMQYKLRSSDITRVFEDSKKRYWFLHPYEGISLLDSGLQECQYFFSKDSEEGTISSNLVTDIQEDPNGDFWLVHANGSIDILSGRTFKVFKRIQLPDSKRPLPQCSFEMVIDQAGDAWVFCPDYALGVFWVSGKSQLVQAINESSEQIKLNNSLVKSVLEYAPGQIWIATDHGGINIIDTQKLEVHYELNQPENPLSLSHNAVYALYLDADGIVWVGTHKRGVDLYHPRLNRFGLIKREIDPENPIPKNDVNAIEEDAQGNIIVGSNGGGLWRYDPKSKFYLDGDQWENQSGKAPGSDVVVVDLLTDQSGTLWIGTYQSGLYKYDGKNFTQFEAAPGNPAALQDNNVWKIFEDSAGRLWVGTLREGLFLMDRKSDTFTQYTLEGQGIPLNNQYITGITEDKEGNIWVGGGRGIDVFHPEKGYQQYFSGGPTDRSGLSNANVSEIIRDSFGTIWVSTGKGLFYFDEPTKSFKVFDQSSGLKNDFLVSLVPDKNGDLWLSSQNGLIHAKVNRRSGKLSLGFRYFTTGDGLQGDYFNKNAAFLSVDGRVYFGGADGINYLEPETFPFFDKEPKVVFTGIQLFNQPVGINESVNGRVLLEKPLDKIRSIRLKHHENLFTVAFSSLNYLNPEKSSFLYRLDGFSKNWVSKEAAPFGVTFTNLDPGTYTLQVRAASSDGVWGDEVASLTIEILTPFWLTPLAYLVYGLVFLVAFFFSWKWFVSRERQRLMRVEEIKENKRLAELDQMKNRFFTNVSHEFRTPLTLILAPIEKLLKDKKEEGPEGFQLQTIQKNAQKLLLMVNQLLEVRKLENDSLQLVLSQGDMVTFIEEQVRSFQSLAIQKQIGLTFSSNVRNIPTAFDTDMMGKMITNLLSNAFKFTPVNGEINVSLDFQQYSLEEGFLEIRVRDSGIGIAKDQLDRIFERYVTLSSHENQGTGIGLALVREYAKVHGGTARVYSVPGQGATFTVSLPLKLREGYLIWEEFFMDAGKEELIASGRGSGVAMEDLPTMLLVEDNSDLRLYLAEVLKDTYTILQASNGREALQLALRYIPDIILSDVLMPEMDGVAFCQAVKTNIKTSHVPVVLLTARTADEDQLIGLKSGCNLYLDKPFNLEILRSSLTNLLKDKERLQKHYRKFISVQTSEAELESLDDKLIQKAVALVEKEIENPEFSVEILSKSMGMSRVHLYKKINSLTGQSPLEFIRTIRLQRAAQLLGMNQYTVAEVAYKVGYNNAKYFSKHFKANYGKIPSQYQKDIEND</sequence>
<evidence type="ECO:0000256" key="7">
    <source>
        <dbReference type="SAM" id="Phobius"/>
    </source>
</evidence>
<keyword evidence="3 6" id="KW-0597">Phosphoprotein</keyword>
<evidence type="ECO:0000259" key="8">
    <source>
        <dbReference type="PROSITE" id="PS01124"/>
    </source>
</evidence>
<dbReference type="SMART" id="SM00387">
    <property type="entry name" value="HATPase_c"/>
    <property type="match status" value="1"/>
</dbReference>
<keyword evidence="7" id="KW-0472">Membrane</keyword>
<evidence type="ECO:0000259" key="10">
    <source>
        <dbReference type="PROSITE" id="PS50110"/>
    </source>
</evidence>
<feature type="transmembrane region" description="Helical" evidence="7">
    <location>
        <begin position="821"/>
        <end position="841"/>
    </location>
</feature>
<dbReference type="SUPFAM" id="SSF46689">
    <property type="entry name" value="Homeodomain-like"/>
    <property type="match status" value="1"/>
</dbReference>
<dbReference type="SUPFAM" id="SSF52172">
    <property type="entry name" value="CheY-like"/>
    <property type="match status" value="1"/>
</dbReference>
<comment type="caution">
    <text evidence="11">The sequence shown here is derived from an EMBL/GenBank/DDBJ whole genome shotgun (WGS) entry which is preliminary data.</text>
</comment>
<dbReference type="InterPro" id="IPR011110">
    <property type="entry name" value="Reg_prop"/>
</dbReference>
<dbReference type="InterPro" id="IPR011006">
    <property type="entry name" value="CheY-like_superfamily"/>
</dbReference>
<dbReference type="PROSITE" id="PS50109">
    <property type="entry name" value="HIS_KIN"/>
    <property type="match status" value="1"/>
</dbReference>
<evidence type="ECO:0000256" key="6">
    <source>
        <dbReference type="PROSITE-ProRule" id="PRU00169"/>
    </source>
</evidence>
<feature type="domain" description="HTH araC/xylS-type" evidence="8">
    <location>
        <begin position="1275"/>
        <end position="1374"/>
    </location>
</feature>
<dbReference type="Gene3D" id="1.10.287.130">
    <property type="match status" value="1"/>
</dbReference>
<dbReference type="SMART" id="SM00388">
    <property type="entry name" value="HisKA"/>
    <property type="match status" value="1"/>
</dbReference>
<feature type="domain" description="Histidine kinase" evidence="9">
    <location>
        <begin position="874"/>
        <end position="1093"/>
    </location>
</feature>
<accession>A0ABT8CDV7</accession>
<dbReference type="InterPro" id="IPR009057">
    <property type="entry name" value="Homeodomain-like_sf"/>
</dbReference>
<dbReference type="PROSITE" id="PS50110">
    <property type="entry name" value="RESPONSE_REGULATORY"/>
    <property type="match status" value="1"/>
</dbReference>
<dbReference type="Gene3D" id="3.30.565.10">
    <property type="entry name" value="Histidine kinase-like ATPase, C-terminal domain"/>
    <property type="match status" value="1"/>
</dbReference>
<dbReference type="InterPro" id="IPR015943">
    <property type="entry name" value="WD40/YVTN_repeat-like_dom_sf"/>
</dbReference>
<dbReference type="SUPFAM" id="SSF50998">
    <property type="entry name" value="Quinoprotein alcohol dehydrogenase-like"/>
    <property type="match status" value="1"/>
</dbReference>
<proteinExistence type="predicted"/>
<dbReference type="InterPro" id="IPR036890">
    <property type="entry name" value="HATPase_C_sf"/>
</dbReference>
<dbReference type="InterPro" id="IPR036097">
    <property type="entry name" value="HisK_dim/P_sf"/>
</dbReference>
<evidence type="ECO:0000256" key="3">
    <source>
        <dbReference type="ARBA" id="ARBA00022553"/>
    </source>
</evidence>
<dbReference type="RefSeq" id="WP_163382871.1">
    <property type="nucleotide sequence ID" value="NZ_JAUFQS010000047.1"/>
</dbReference>
<dbReference type="SUPFAM" id="SSF55874">
    <property type="entry name" value="ATPase domain of HSP90 chaperone/DNA topoisomerase II/histidine kinase"/>
    <property type="match status" value="1"/>
</dbReference>
<feature type="modified residue" description="4-aspartylphosphate" evidence="6">
    <location>
        <position position="1176"/>
    </location>
</feature>
<gene>
    <name evidence="11" type="ORF">QWZ15_22740</name>
</gene>
<keyword evidence="5" id="KW-0804">Transcription</keyword>
<dbReference type="SUPFAM" id="SSF63829">
    <property type="entry name" value="Calcium-dependent phosphotriesterase"/>
    <property type="match status" value="2"/>
</dbReference>
<keyword evidence="7" id="KW-1133">Transmembrane helix</keyword>
<dbReference type="SUPFAM" id="SSF47384">
    <property type="entry name" value="Homodimeric domain of signal transducing histidine kinase"/>
    <property type="match status" value="1"/>
</dbReference>
<organism evidence="11 12">
    <name type="scientific">Cyclobacterium jeungdonense</name>
    <dbReference type="NCBI Taxonomy" id="708087"/>
    <lineage>
        <taxon>Bacteria</taxon>
        <taxon>Pseudomonadati</taxon>
        <taxon>Bacteroidota</taxon>
        <taxon>Cytophagia</taxon>
        <taxon>Cytophagales</taxon>
        <taxon>Cyclobacteriaceae</taxon>
        <taxon>Cyclobacterium</taxon>
    </lineage>
</organism>
<feature type="domain" description="Response regulatory" evidence="10">
    <location>
        <begin position="1128"/>
        <end position="1243"/>
    </location>
</feature>
<dbReference type="SMART" id="SM00342">
    <property type="entry name" value="HTH_ARAC"/>
    <property type="match status" value="1"/>
</dbReference>
<protein>
    <recommendedName>
        <fullName evidence="2">histidine kinase</fullName>
        <ecNumber evidence="2">2.7.13.3</ecNumber>
    </recommendedName>
</protein>
<evidence type="ECO:0000256" key="1">
    <source>
        <dbReference type="ARBA" id="ARBA00000085"/>
    </source>
</evidence>
<dbReference type="EC" id="2.7.13.3" evidence="2"/>
<dbReference type="Pfam" id="PF02518">
    <property type="entry name" value="HATPase_c"/>
    <property type="match status" value="1"/>
</dbReference>
<evidence type="ECO:0000256" key="5">
    <source>
        <dbReference type="ARBA" id="ARBA00023163"/>
    </source>
</evidence>
<dbReference type="Proteomes" id="UP001236663">
    <property type="component" value="Unassembled WGS sequence"/>
</dbReference>
<evidence type="ECO:0000313" key="11">
    <source>
        <dbReference type="EMBL" id="MDN3690656.1"/>
    </source>
</evidence>
<dbReference type="InterPro" id="IPR001789">
    <property type="entry name" value="Sig_transdc_resp-reg_receiver"/>
</dbReference>
<evidence type="ECO:0000256" key="2">
    <source>
        <dbReference type="ARBA" id="ARBA00012438"/>
    </source>
</evidence>
<dbReference type="Pfam" id="PF00072">
    <property type="entry name" value="Response_reg"/>
    <property type="match status" value="1"/>
</dbReference>
<comment type="catalytic activity">
    <reaction evidence="1">
        <text>ATP + protein L-histidine = ADP + protein N-phospho-L-histidine.</text>
        <dbReference type="EC" id="2.7.13.3"/>
    </reaction>
</comment>
<dbReference type="InterPro" id="IPR005467">
    <property type="entry name" value="His_kinase_dom"/>
</dbReference>
<evidence type="ECO:0000259" key="9">
    <source>
        <dbReference type="PROSITE" id="PS50109"/>
    </source>
</evidence>
<dbReference type="Gene3D" id="1.10.10.60">
    <property type="entry name" value="Homeodomain-like"/>
    <property type="match status" value="1"/>
</dbReference>
<dbReference type="Gene3D" id="2.60.40.10">
    <property type="entry name" value="Immunoglobulins"/>
    <property type="match status" value="1"/>
</dbReference>
<dbReference type="InterPro" id="IPR011047">
    <property type="entry name" value="Quinoprotein_ADH-like_sf"/>
</dbReference>
<dbReference type="CDD" id="cd00082">
    <property type="entry name" value="HisKA"/>
    <property type="match status" value="1"/>
</dbReference>
<dbReference type="InterPro" id="IPR004358">
    <property type="entry name" value="Sig_transdc_His_kin-like_C"/>
</dbReference>
<dbReference type="PROSITE" id="PS01124">
    <property type="entry name" value="HTH_ARAC_FAMILY_2"/>
    <property type="match status" value="1"/>
</dbReference>